<dbReference type="OrthoDB" id="5327148at2759"/>
<feature type="transmembrane region" description="Helical" evidence="1">
    <location>
        <begin position="126"/>
        <end position="151"/>
    </location>
</feature>
<dbReference type="EMBL" id="JAGTJQ010000001">
    <property type="protein sequence ID" value="KAH7040484.1"/>
    <property type="molecule type" value="Genomic_DNA"/>
</dbReference>
<proteinExistence type="predicted"/>
<feature type="transmembrane region" description="Helical" evidence="1">
    <location>
        <begin position="20"/>
        <end position="43"/>
    </location>
</feature>
<evidence type="ECO:0000313" key="3">
    <source>
        <dbReference type="EMBL" id="KAH7040484.1"/>
    </source>
</evidence>
<dbReference type="RefSeq" id="XP_046018539.1">
    <property type="nucleotide sequence ID" value="XM_046147891.1"/>
</dbReference>
<feature type="domain" description="DUF7598" evidence="2">
    <location>
        <begin position="14"/>
        <end position="150"/>
    </location>
</feature>
<dbReference type="AlphaFoldDB" id="A0A9P9BZU6"/>
<dbReference type="InterPro" id="IPR056019">
    <property type="entry name" value="DUF7598"/>
</dbReference>
<evidence type="ECO:0000256" key="1">
    <source>
        <dbReference type="SAM" id="Phobius"/>
    </source>
</evidence>
<protein>
    <recommendedName>
        <fullName evidence="2">DUF7598 domain-containing protein</fullName>
    </recommendedName>
</protein>
<evidence type="ECO:0000259" key="2">
    <source>
        <dbReference type="Pfam" id="PF24535"/>
    </source>
</evidence>
<keyword evidence="1" id="KW-0472">Membrane</keyword>
<keyword evidence="4" id="KW-1185">Reference proteome</keyword>
<dbReference type="Pfam" id="PF24535">
    <property type="entry name" value="DUF7598"/>
    <property type="match status" value="1"/>
</dbReference>
<feature type="transmembrane region" description="Helical" evidence="1">
    <location>
        <begin position="91"/>
        <end position="114"/>
    </location>
</feature>
<accession>A0A9P9BZU6</accession>
<keyword evidence="1" id="KW-1133">Transmembrane helix</keyword>
<keyword evidence="1" id="KW-0812">Transmembrane</keyword>
<comment type="caution">
    <text evidence="3">The sequence shown here is derived from an EMBL/GenBank/DDBJ whole genome shotgun (WGS) entry which is preliminary data.</text>
</comment>
<dbReference type="Proteomes" id="UP000756346">
    <property type="component" value="Unassembled WGS sequence"/>
</dbReference>
<evidence type="ECO:0000313" key="4">
    <source>
        <dbReference type="Proteomes" id="UP000756346"/>
    </source>
</evidence>
<dbReference type="GeneID" id="70177437"/>
<organism evidence="3 4">
    <name type="scientific">Microdochium trichocladiopsis</name>
    <dbReference type="NCBI Taxonomy" id="1682393"/>
    <lineage>
        <taxon>Eukaryota</taxon>
        <taxon>Fungi</taxon>
        <taxon>Dikarya</taxon>
        <taxon>Ascomycota</taxon>
        <taxon>Pezizomycotina</taxon>
        <taxon>Sordariomycetes</taxon>
        <taxon>Xylariomycetidae</taxon>
        <taxon>Xylariales</taxon>
        <taxon>Microdochiaceae</taxon>
        <taxon>Microdochium</taxon>
    </lineage>
</organism>
<name>A0A9P9BZU6_9PEZI</name>
<feature type="transmembrane region" description="Helical" evidence="1">
    <location>
        <begin position="49"/>
        <end position="70"/>
    </location>
</feature>
<sequence length="280" mass="30416">MFNFNSSSGFQGSGYIFLNVVRALNIIILQAVAAACILMMAFAKMPNGYTFFADVSLFFVVCVCFLLTWSELPIKAGKSWIADHFPVISEGFGFTWFGVTMFVMGCHTLGALSHEPFTPATVGLPIWQVILAAGVLSLFAGVLNIVSSLVFKNKEAGVTAREVRNYGATTAESVAWASEHNSQRSNSIHKEKPAAQPSRLNRLTGVFTKKKIEISGPIGPVQHDGAGAHGDTYPVNERGSPIVPGLDRPPTALHPLYHAGRRSSHYSEVSHLDRYGDKMI</sequence>
<reference evidence="3" key="1">
    <citation type="journal article" date="2021" name="Nat. Commun.">
        <title>Genetic determinants of endophytism in the Arabidopsis root mycobiome.</title>
        <authorList>
            <person name="Mesny F."/>
            <person name="Miyauchi S."/>
            <person name="Thiergart T."/>
            <person name="Pickel B."/>
            <person name="Atanasova L."/>
            <person name="Karlsson M."/>
            <person name="Huettel B."/>
            <person name="Barry K.W."/>
            <person name="Haridas S."/>
            <person name="Chen C."/>
            <person name="Bauer D."/>
            <person name="Andreopoulos W."/>
            <person name="Pangilinan J."/>
            <person name="LaButti K."/>
            <person name="Riley R."/>
            <person name="Lipzen A."/>
            <person name="Clum A."/>
            <person name="Drula E."/>
            <person name="Henrissat B."/>
            <person name="Kohler A."/>
            <person name="Grigoriev I.V."/>
            <person name="Martin F.M."/>
            <person name="Hacquard S."/>
        </authorList>
    </citation>
    <scope>NUCLEOTIDE SEQUENCE</scope>
    <source>
        <strain evidence="3">MPI-CAGE-CH-0230</strain>
    </source>
</reference>
<gene>
    <name evidence="3" type="ORF">B0I36DRAFT_11145</name>
</gene>